<organism evidence="2 3">
    <name type="scientific">Mycobacterium phage Stasia</name>
    <dbReference type="NCBI Taxonomy" id="1897548"/>
    <lineage>
        <taxon>Viruses</taxon>
        <taxon>Duplodnaviria</taxon>
        <taxon>Heunggongvirae</taxon>
        <taxon>Uroviricota</taxon>
        <taxon>Caudoviricetes</taxon>
        <taxon>Backyardiganvirus</taxon>
        <taxon>Backyardiganvirus stasia</taxon>
    </lineage>
</organism>
<reference evidence="2 3" key="1">
    <citation type="submission" date="2016-07" db="EMBL/GenBank/DDBJ databases">
        <authorList>
            <person name="Pillay S."/>
            <person name="Muniram S."/>
            <person name="Rampersadh K."/>
            <person name="Moraka N.O."/>
            <person name="Mfene A."/>
            <person name="Sigauque P.S."/>
            <person name="Komo N."/>
            <person name="Mazeka N.P."/>
            <person name="Garlena R.A."/>
            <person name="Russell D.A."/>
            <person name="Bowman C.A."/>
            <person name="Rubin E."/>
            <person name="Larsen M.H."/>
            <person name="Guerrero C.A."/>
            <person name="Jacobs-Sera D."/>
            <person name="Hatfull G.F."/>
        </authorList>
    </citation>
    <scope>NUCLEOTIDE SEQUENCE [LARGE SCALE GENOMIC DNA]</scope>
</reference>
<evidence type="ECO:0000313" key="2">
    <source>
        <dbReference type="EMBL" id="AOT24730.1"/>
    </source>
</evidence>
<feature type="region of interest" description="Disordered" evidence="1">
    <location>
        <begin position="41"/>
        <end position="70"/>
    </location>
</feature>
<dbReference type="EMBL" id="KX641260">
    <property type="protein sequence ID" value="AOT24730.1"/>
    <property type="molecule type" value="Genomic_DNA"/>
</dbReference>
<evidence type="ECO:0000313" key="3">
    <source>
        <dbReference type="Proteomes" id="UP000221167"/>
    </source>
</evidence>
<dbReference type="KEGG" id="vg:64946256"/>
<evidence type="ECO:0000256" key="1">
    <source>
        <dbReference type="SAM" id="MobiDB-lite"/>
    </source>
</evidence>
<gene>
    <name evidence="2" type="primary">74</name>
    <name evidence="2" type="ORF">PBI_STASIA_74</name>
</gene>
<name>A0A1D8EUM9_9CAUD</name>
<protein>
    <submittedName>
        <fullName evidence="2">Uncharacterized protein</fullName>
    </submittedName>
</protein>
<dbReference type="RefSeq" id="YP_010062461.1">
    <property type="nucleotide sequence ID" value="NC_054794.1"/>
</dbReference>
<proteinExistence type="predicted"/>
<dbReference type="GeneID" id="64946256"/>
<keyword evidence="3" id="KW-1185">Reference proteome</keyword>
<accession>A0A1D8EUM9</accession>
<sequence length="70" mass="7986">MSNIHREDWYLGVDDEFNVGEPAQKGPPAWLRNSINGPEYFRDRKFQRRSSAGRAGRRRSGRNAKASAHG</sequence>
<dbReference type="Proteomes" id="UP000221167">
    <property type="component" value="Segment"/>
</dbReference>